<dbReference type="InterPro" id="IPR044861">
    <property type="entry name" value="IPNS-like_FE2OG_OXY"/>
</dbReference>
<organism evidence="7 8">
    <name type="scientific">Hibiscus syriacus</name>
    <name type="common">Rose of Sharon</name>
    <dbReference type="NCBI Taxonomy" id="106335"/>
    <lineage>
        <taxon>Eukaryota</taxon>
        <taxon>Viridiplantae</taxon>
        <taxon>Streptophyta</taxon>
        <taxon>Embryophyta</taxon>
        <taxon>Tracheophyta</taxon>
        <taxon>Spermatophyta</taxon>
        <taxon>Magnoliopsida</taxon>
        <taxon>eudicotyledons</taxon>
        <taxon>Gunneridae</taxon>
        <taxon>Pentapetalae</taxon>
        <taxon>rosids</taxon>
        <taxon>malvids</taxon>
        <taxon>Malvales</taxon>
        <taxon>Malvaceae</taxon>
        <taxon>Malvoideae</taxon>
        <taxon>Hibiscus</taxon>
    </lineage>
</organism>
<keyword evidence="4 5" id="KW-0408">Iron</keyword>
<evidence type="ECO:0000313" key="7">
    <source>
        <dbReference type="EMBL" id="KAE8664694.1"/>
    </source>
</evidence>
<dbReference type="PANTHER" id="PTHR10209:SF123">
    <property type="entry name" value="FE2OG DIOXYGENASE DOMAIN-CONTAINING PROTEIN"/>
    <property type="match status" value="1"/>
</dbReference>
<dbReference type="InterPro" id="IPR027443">
    <property type="entry name" value="IPNS-like_sf"/>
</dbReference>
<protein>
    <submittedName>
        <fullName evidence="7">1-aminocyclopropane-1-carboxylate oxidase-like protein 12</fullName>
    </submittedName>
</protein>
<dbReference type="GO" id="GO:0051213">
    <property type="term" value="F:dioxygenase activity"/>
    <property type="evidence" value="ECO:0007669"/>
    <property type="project" value="UniProtKB-ARBA"/>
</dbReference>
<keyword evidence="2 5" id="KW-0479">Metal-binding</keyword>
<evidence type="ECO:0000256" key="5">
    <source>
        <dbReference type="RuleBase" id="RU003682"/>
    </source>
</evidence>
<accession>A0A6A2Y6G3</accession>
<feature type="domain" description="Fe2OG dioxygenase" evidence="6">
    <location>
        <begin position="68"/>
        <end position="170"/>
    </location>
</feature>
<dbReference type="AlphaFoldDB" id="A0A6A2Y6G3"/>
<comment type="similarity">
    <text evidence="1 5">Belongs to the iron/ascorbate-dependent oxidoreductase family.</text>
</comment>
<dbReference type="PROSITE" id="PS51471">
    <property type="entry name" value="FE2OG_OXY"/>
    <property type="match status" value="1"/>
</dbReference>
<dbReference type="InterPro" id="IPR005123">
    <property type="entry name" value="Oxoglu/Fe-dep_dioxygenase_dom"/>
</dbReference>
<dbReference type="Proteomes" id="UP000436088">
    <property type="component" value="Unassembled WGS sequence"/>
</dbReference>
<evidence type="ECO:0000256" key="1">
    <source>
        <dbReference type="ARBA" id="ARBA00008056"/>
    </source>
</evidence>
<keyword evidence="8" id="KW-1185">Reference proteome</keyword>
<dbReference type="SUPFAM" id="SSF51197">
    <property type="entry name" value="Clavaminate synthase-like"/>
    <property type="match status" value="1"/>
</dbReference>
<gene>
    <name evidence="7" type="ORF">F3Y22_tig00112738pilonHSYRG00062</name>
</gene>
<evidence type="ECO:0000313" key="8">
    <source>
        <dbReference type="Proteomes" id="UP000436088"/>
    </source>
</evidence>
<name>A0A6A2Y6G3_HIBSY</name>
<sequence length="221" mass="25432">METRTDYDRAKELMGPLTSKGLSMPIPIIDLKDVIDPAEHEDIVEKMRLASEKWGFFQVINHGIPQDVINKVIGHSFVCHYYPAYPELKNRYAKCYDPDFLTIILQDQKGLQVLHKDQWIDIDPLEGALIVNIGDLLQLISNDKLRGNEHRVLAKCVGPRILVACFFTTHFQASNKLYGLIKELLSADNSPLYKKTLIKDYLNSFSIKDYNDYALVFMRLK</sequence>
<evidence type="ECO:0000256" key="3">
    <source>
        <dbReference type="ARBA" id="ARBA00023002"/>
    </source>
</evidence>
<evidence type="ECO:0000256" key="4">
    <source>
        <dbReference type="ARBA" id="ARBA00023004"/>
    </source>
</evidence>
<evidence type="ECO:0000256" key="2">
    <source>
        <dbReference type="ARBA" id="ARBA00022723"/>
    </source>
</evidence>
<dbReference type="Pfam" id="PF03171">
    <property type="entry name" value="2OG-FeII_Oxy"/>
    <property type="match status" value="1"/>
</dbReference>
<dbReference type="EMBL" id="VEPZ02001641">
    <property type="protein sequence ID" value="KAE8664694.1"/>
    <property type="molecule type" value="Genomic_DNA"/>
</dbReference>
<comment type="caution">
    <text evidence="7">The sequence shown here is derived from an EMBL/GenBank/DDBJ whole genome shotgun (WGS) entry which is preliminary data.</text>
</comment>
<reference evidence="7" key="1">
    <citation type="submission" date="2019-09" db="EMBL/GenBank/DDBJ databases">
        <title>Draft genome information of white flower Hibiscus syriacus.</title>
        <authorList>
            <person name="Kim Y.-M."/>
        </authorList>
    </citation>
    <scope>NUCLEOTIDE SEQUENCE [LARGE SCALE GENOMIC DNA]</scope>
    <source>
        <strain evidence="7">YM2019G1</strain>
    </source>
</reference>
<dbReference type="Gene3D" id="2.60.120.330">
    <property type="entry name" value="B-lactam Antibiotic, Isopenicillin N Synthase, Chain"/>
    <property type="match status" value="2"/>
</dbReference>
<dbReference type="PANTHER" id="PTHR10209">
    <property type="entry name" value="OXIDOREDUCTASE, 2OG-FE II OXYGENASE FAMILY PROTEIN"/>
    <property type="match status" value="1"/>
</dbReference>
<dbReference type="GO" id="GO:0046872">
    <property type="term" value="F:metal ion binding"/>
    <property type="evidence" value="ECO:0007669"/>
    <property type="project" value="UniProtKB-KW"/>
</dbReference>
<proteinExistence type="inferred from homology"/>
<evidence type="ECO:0000259" key="6">
    <source>
        <dbReference type="PROSITE" id="PS51471"/>
    </source>
</evidence>
<keyword evidence="3 5" id="KW-0560">Oxidoreductase</keyword>